<gene>
    <name evidence="1" type="ORF">AV530_015712</name>
</gene>
<reference evidence="1 2" key="1">
    <citation type="submission" date="2016-02" db="EMBL/GenBank/DDBJ databases">
        <title>Band-tailed pigeon sequencing and assembly.</title>
        <authorList>
            <person name="Soares A.E."/>
            <person name="Novak B.J."/>
            <person name="Rice E.S."/>
            <person name="O'Connell B."/>
            <person name="Chang D."/>
            <person name="Weber S."/>
            <person name="Shapiro B."/>
        </authorList>
    </citation>
    <scope>NUCLEOTIDE SEQUENCE [LARGE SCALE GENOMIC DNA]</scope>
    <source>
        <strain evidence="1">BTP2013</strain>
        <tissue evidence="1">Blood</tissue>
    </source>
</reference>
<name>A0A1V4KIJ9_PATFA</name>
<dbReference type="AlphaFoldDB" id="A0A1V4KIJ9"/>
<comment type="caution">
    <text evidence="1">The sequence shown here is derived from an EMBL/GenBank/DDBJ whole genome shotgun (WGS) entry which is preliminary data.</text>
</comment>
<accession>A0A1V4KIJ9</accession>
<proteinExistence type="predicted"/>
<keyword evidence="2" id="KW-1185">Reference proteome</keyword>
<evidence type="ECO:0000313" key="2">
    <source>
        <dbReference type="Proteomes" id="UP000190648"/>
    </source>
</evidence>
<dbReference type="EMBL" id="LSYS01003057">
    <property type="protein sequence ID" value="OPJ84249.1"/>
    <property type="molecule type" value="Genomic_DNA"/>
</dbReference>
<protein>
    <submittedName>
        <fullName evidence="1">Uncharacterized protein</fullName>
    </submittedName>
</protein>
<organism evidence="1 2">
    <name type="scientific">Patagioenas fasciata monilis</name>
    <dbReference type="NCBI Taxonomy" id="372326"/>
    <lineage>
        <taxon>Eukaryota</taxon>
        <taxon>Metazoa</taxon>
        <taxon>Chordata</taxon>
        <taxon>Craniata</taxon>
        <taxon>Vertebrata</taxon>
        <taxon>Euteleostomi</taxon>
        <taxon>Archelosauria</taxon>
        <taxon>Archosauria</taxon>
        <taxon>Dinosauria</taxon>
        <taxon>Saurischia</taxon>
        <taxon>Theropoda</taxon>
        <taxon>Coelurosauria</taxon>
        <taxon>Aves</taxon>
        <taxon>Neognathae</taxon>
        <taxon>Neoaves</taxon>
        <taxon>Columbimorphae</taxon>
        <taxon>Columbiformes</taxon>
        <taxon>Columbidae</taxon>
        <taxon>Patagioenas</taxon>
    </lineage>
</organism>
<sequence>MRTPTYENVLVEEEKLCSKEERTGESNNQQTRETLEFQVLQEHPLPPEMRRIITGSVNPSLFSSASCSLGHTQAETQTAVLTSFRIVFFRHTGLQVLQMGELCPALLG</sequence>
<evidence type="ECO:0000313" key="1">
    <source>
        <dbReference type="EMBL" id="OPJ84249.1"/>
    </source>
</evidence>
<dbReference type="Proteomes" id="UP000190648">
    <property type="component" value="Unassembled WGS sequence"/>
</dbReference>